<dbReference type="GO" id="GO:0005576">
    <property type="term" value="C:extracellular region"/>
    <property type="evidence" value="ECO:0007669"/>
    <property type="project" value="UniProtKB-SubCell"/>
</dbReference>
<dbReference type="PANTHER" id="PTHR21700:SF48">
    <property type="entry name" value="TRANSTHYRETIN-LIKE FAMILY PROTEIN"/>
    <property type="match status" value="1"/>
</dbReference>
<evidence type="ECO:0000256" key="3">
    <source>
        <dbReference type="ARBA" id="ARBA00022525"/>
    </source>
</evidence>
<protein>
    <submittedName>
        <fullName evidence="7">Transthyretin-like family protein</fullName>
    </submittedName>
</protein>
<keyword evidence="6" id="KW-1185">Reference proteome</keyword>
<dbReference type="Pfam" id="PF01060">
    <property type="entry name" value="TTR-52"/>
    <property type="match status" value="1"/>
</dbReference>
<evidence type="ECO:0000256" key="5">
    <source>
        <dbReference type="SAM" id="SignalP"/>
    </source>
</evidence>
<dbReference type="Proteomes" id="UP000887540">
    <property type="component" value="Unplaced"/>
</dbReference>
<accession>A0A914EL19</accession>
<evidence type="ECO:0000256" key="4">
    <source>
        <dbReference type="ARBA" id="ARBA00022729"/>
    </source>
</evidence>
<sequence>MGKLLICLCLLICFTEHCSGNTPALRSVAVKGTLYCGKTPAENAKVRLFRVYVDPDKNKGQLALHEALDTRIVGSSGMFDLTANTNNRPVNETELAPAIGIYHQCGDEKKEGYRRVILKVPQEYVTLGRVPRKTYDIGTLNLELKYPKEGHVKEFLEKN</sequence>
<dbReference type="InterPro" id="IPR038479">
    <property type="entry name" value="Transthyretin-like_sf"/>
</dbReference>
<reference evidence="7" key="1">
    <citation type="submission" date="2022-11" db="UniProtKB">
        <authorList>
            <consortium name="WormBaseParasite"/>
        </authorList>
    </citation>
    <scope>IDENTIFICATION</scope>
</reference>
<dbReference type="PANTHER" id="PTHR21700">
    <property type="entry name" value="TRANSTHYRETIN-LIKE FAMILY PROTEIN-RELATED"/>
    <property type="match status" value="1"/>
</dbReference>
<keyword evidence="3" id="KW-0964">Secreted</keyword>
<comment type="subcellular location">
    <subcellularLocation>
        <location evidence="1">Secreted</location>
    </subcellularLocation>
</comment>
<dbReference type="InterPro" id="IPR001534">
    <property type="entry name" value="Transthyretin-like"/>
</dbReference>
<evidence type="ECO:0000313" key="7">
    <source>
        <dbReference type="WBParaSite" id="ACRNAN_scaffold9221.g25915.t1"/>
    </source>
</evidence>
<evidence type="ECO:0000256" key="2">
    <source>
        <dbReference type="ARBA" id="ARBA00010112"/>
    </source>
</evidence>
<dbReference type="Gene3D" id="2.60.40.3330">
    <property type="match status" value="1"/>
</dbReference>
<feature type="signal peptide" evidence="5">
    <location>
        <begin position="1"/>
        <end position="20"/>
    </location>
</feature>
<feature type="chain" id="PRO_5037067437" evidence="5">
    <location>
        <begin position="21"/>
        <end position="159"/>
    </location>
</feature>
<organism evidence="6 7">
    <name type="scientific">Acrobeloides nanus</name>
    <dbReference type="NCBI Taxonomy" id="290746"/>
    <lineage>
        <taxon>Eukaryota</taxon>
        <taxon>Metazoa</taxon>
        <taxon>Ecdysozoa</taxon>
        <taxon>Nematoda</taxon>
        <taxon>Chromadorea</taxon>
        <taxon>Rhabditida</taxon>
        <taxon>Tylenchina</taxon>
        <taxon>Cephalobomorpha</taxon>
        <taxon>Cephaloboidea</taxon>
        <taxon>Cephalobidae</taxon>
        <taxon>Acrobeloides</taxon>
    </lineage>
</organism>
<name>A0A914EL19_9BILA</name>
<dbReference type="AlphaFoldDB" id="A0A914EL19"/>
<evidence type="ECO:0000256" key="1">
    <source>
        <dbReference type="ARBA" id="ARBA00004613"/>
    </source>
</evidence>
<comment type="similarity">
    <text evidence="2">Belongs to the nematode transthyretin-like family.</text>
</comment>
<proteinExistence type="inferred from homology"/>
<dbReference type="WBParaSite" id="ACRNAN_scaffold9221.g25915.t1">
    <property type="protein sequence ID" value="ACRNAN_scaffold9221.g25915.t1"/>
    <property type="gene ID" value="ACRNAN_scaffold9221.g25915"/>
</dbReference>
<keyword evidence="4 5" id="KW-0732">Signal</keyword>
<dbReference type="GO" id="GO:0009986">
    <property type="term" value="C:cell surface"/>
    <property type="evidence" value="ECO:0007669"/>
    <property type="project" value="InterPro"/>
</dbReference>
<evidence type="ECO:0000313" key="6">
    <source>
        <dbReference type="Proteomes" id="UP000887540"/>
    </source>
</evidence>